<evidence type="ECO:0000313" key="4">
    <source>
        <dbReference type="Proteomes" id="UP000054007"/>
    </source>
</evidence>
<evidence type="ECO:0000256" key="1">
    <source>
        <dbReference type="ARBA" id="ARBA00007068"/>
    </source>
</evidence>
<protein>
    <submittedName>
        <fullName evidence="3">DmpA/ArgJ-like protein</fullName>
    </submittedName>
</protein>
<gene>
    <name evidence="3" type="ORF">CYLTODRAFT_484624</name>
</gene>
<comment type="similarity">
    <text evidence="1">Belongs to the peptidase S58 family.</text>
</comment>
<dbReference type="Pfam" id="PF03576">
    <property type="entry name" value="Peptidase_S58"/>
    <property type="match status" value="1"/>
</dbReference>
<keyword evidence="4" id="KW-1185">Reference proteome</keyword>
<dbReference type="EMBL" id="KN880431">
    <property type="protein sequence ID" value="KIY74303.1"/>
    <property type="molecule type" value="Genomic_DNA"/>
</dbReference>
<dbReference type="SUPFAM" id="SSF56266">
    <property type="entry name" value="DmpA/ArgJ-like"/>
    <property type="match status" value="1"/>
</dbReference>
<dbReference type="AlphaFoldDB" id="A0A0D7BUX5"/>
<dbReference type="PANTHER" id="PTHR36512:SF3">
    <property type="entry name" value="BLR5678 PROTEIN"/>
    <property type="match status" value="1"/>
</dbReference>
<dbReference type="PANTHER" id="PTHR36512">
    <property type="entry name" value="D-AMINOPEPTIDASE"/>
    <property type="match status" value="1"/>
</dbReference>
<sequence length="429" mass="45843">MAPRSRIRDLGYAPGQEWLSPGSGNSITDVPGVQVGTYTRHEGVWDPEHPKAKLSRTGVTIICPRPQDTIWTHPVYASIGVLNGTGEMTNSHMIKETGYLYTPLALTDTMHVGAVHTGVLKHLYERAPKKDKEGRERAPFYLPCVAETSDCLSTPDTFHLEPENVLSAFDDIASSMERLNGAPRPAHEFEGVKGGGTGMLCLGHKGGNGTSSRLLPIADGNNDAYTLGCFVQCNFGAARDLTIGGAKIGRKLCQSGFHGKEKQDAENALVHEDDGIGNEGSILVVLATDAPLLPYQLDRLLRRIPIGLSRVGCASHQYSGDIGLAFSTQTTIPPPKSSEAAGLEQVGKTTATTRKHGPLNLPKVSTHAVQTVDDASMNLLFYAAADVVEEAVLNALCTGTDQEGVDGFKVKGLDHDIVAKLLKEEGVSK</sequence>
<dbReference type="GO" id="GO:0004177">
    <property type="term" value="F:aminopeptidase activity"/>
    <property type="evidence" value="ECO:0007669"/>
    <property type="project" value="TreeGrafter"/>
</dbReference>
<feature type="region of interest" description="Disordered" evidence="2">
    <location>
        <begin position="334"/>
        <end position="361"/>
    </location>
</feature>
<dbReference type="InterPro" id="IPR005321">
    <property type="entry name" value="Peptidase_S58_DmpA"/>
</dbReference>
<dbReference type="InterPro" id="IPR016117">
    <property type="entry name" value="ArgJ-like_dom_sf"/>
</dbReference>
<dbReference type="STRING" id="1314674.A0A0D7BUX5"/>
<organism evidence="3 4">
    <name type="scientific">Cylindrobasidium torrendii FP15055 ss-10</name>
    <dbReference type="NCBI Taxonomy" id="1314674"/>
    <lineage>
        <taxon>Eukaryota</taxon>
        <taxon>Fungi</taxon>
        <taxon>Dikarya</taxon>
        <taxon>Basidiomycota</taxon>
        <taxon>Agaricomycotina</taxon>
        <taxon>Agaricomycetes</taxon>
        <taxon>Agaricomycetidae</taxon>
        <taxon>Agaricales</taxon>
        <taxon>Marasmiineae</taxon>
        <taxon>Physalacriaceae</taxon>
        <taxon>Cylindrobasidium</taxon>
    </lineage>
</organism>
<accession>A0A0D7BUX5</accession>
<dbReference type="OrthoDB" id="2107894at2759"/>
<evidence type="ECO:0000256" key="2">
    <source>
        <dbReference type="SAM" id="MobiDB-lite"/>
    </source>
</evidence>
<name>A0A0D7BUX5_9AGAR</name>
<dbReference type="Proteomes" id="UP000054007">
    <property type="component" value="Unassembled WGS sequence"/>
</dbReference>
<dbReference type="Gene3D" id="3.60.70.12">
    <property type="entry name" value="L-amino peptidase D-ALA esterase/amidase"/>
    <property type="match status" value="1"/>
</dbReference>
<evidence type="ECO:0000313" key="3">
    <source>
        <dbReference type="EMBL" id="KIY74303.1"/>
    </source>
</evidence>
<reference evidence="3 4" key="1">
    <citation type="journal article" date="2015" name="Fungal Genet. Biol.">
        <title>Evolution of novel wood decay mechanisms in Agaricales revealed by the genome sequences of Fistulina hepatica and Cylindrobasidium torrendii.</title>
        <authorList>
            <person name="Floudas D."/>
            <person name="Held B.W."/>
            <person name="Riley R."/>
            <person name="Nagy L.G."/>
            <person name="Koehler G."/>
            <person name="Ransdell A.S."/>
            <person name="Younus H."/>
            <person name="Chow J."/>
            <person name="Chiniquy J."/>
            <person name="Lipzen A."/>
            <person name="Tritt A."/>
            <person name="Sun H."/>
            <person name="Haridas S."/>
            <person name="LaButti K."/>
            <person name="Ohm R.A."/>
            <person name="Kues U."/>
            <person name="Blanchette R.A."/>
            <person name="Grigoriev I.V."/>
            <person name="Minto R.E."/>
            <person name="Hibbett D.S."/>
        </authorList>
    </citation>
    <scope>NUCLEOTIDE SEQUENCE [LARGE SCALE GENOMIC DNA]</scope>
    <source>
        <strain evidence="3 4">FP15055 ss-10</strain>
    </source>
</reference>
<proteinExistence type="inferred from homology"/>